<protein>
    <submittedName>
        <fullName evidence="3">Ovule protein</fullName>
    </submittedName>
</protein>
<evidence type="ECO:0000313" key="2">
    <source>
        <dbReference type="Proteomes" id="UP000025227"/>
    </source>
</evidence>
<keyword evidence="2" id="KW-1185">Reference proteome</keyword>
<reference evidence="3" key="1">
    <citation type="submission" date="2020-12" db="UniProtKB">
        <authorList>
            <consortium name="WormBaseParasite"/>
        </authorList>
    </citation>
    <scope>IDENTIFICATION</scope>
    <source>
        <strain evidence="3">MHco3</strain>
    </source>
</reference>
<dbReference type="WBParaSite" id="HCON_00116360-00001">
    <property type="protein sequence ID" value="HCON_00116360-00001"/>
    <property type="gene ID" value="HCON_00116360"/>
</dbReference>
<accession>A0A7I4YL33</accession>
<dbReference type="AlphaFoldDB" id="A0A7I4YL33"/>
<keyword evidence="1" id="KW-0472">Membrane</keyword>
<name>A0A7I4YL33_HAECO</name>
<proteinExistence type="predicted"/>
<feature type="transmembrane region" description="Helical" evidence="1">
    <location>
        <begin position="22"/>
        <end position="40"/>
    </location>
</feature>
<keyword evidence="1" id="KW-0812">Transmembrane</keyword>
<evidence type="ECO:0000256" key="1">
    <source>
        <dbReference type="SAM" id="Phobius"/>
    </source>
</evidence>
<keyword evidence="1" id="KW-1133">Transmembrane helix</keyword>
<organism evidence="2 3">
    <name type="scientific">Haemonchus contortus</name>
    <name type="common">Barber pole worm</name>
    <dbReference type="NCBI Taxonomy" id="6289"/>
    <lineage>
        <taxon>Eukaryota</taxon>
        <taxon>Metazoa</taxon>
        <taxon>Ecdysozoa</taxon>
        <taxon>Nematoda</taxon>
        <taxon>Chromadorea</taxon>
        <taxon>Rhabditida</taxon>
        <taxon>Rhabditina</taxon>
        <taxon>Rhabditomorpha</taxon>
        <taxon>Strongyloidea</taxon>
        <taxon>Trichostrongylidae</taxon>
        <taxon>Haemonchus</taxon>
    </lineage>
</organism>
<dbReference type="Proteomes" id="UP000025227">
    <property type="component" value="Unplaced"/>
</dbReference>
<sequence length="88" mass="10193">MFPSINCTTDYFYCNFNREQQICRLGWLLLFLWLSMILYITKDLWCANALVKDSSVRQEPAGGTSLKKERVDVNIDKTTIHENSLLSA</sequence>
<evidence type="ECO:0000313" key="3">
    <source>
        <dbReference type="WBParaSite" id="HCON_00116360-00001"/>
    </source>
</evidence>